<dbReference type="PROSITE" id="PS50850">
    <property type="entry name" value="MFS"/>
    <property type="match status" value="1"/>
</dbReference>
<name>A0A0E9N8Y1_SAICN</name>
<keyword evidence="3" id="KW-0813">Transport</keyword>
<dbReference type="OMA" id="HKLHNNL"/>
<evidence type="ECO:0000256" key="7">
    <source>
        <dbReference type="SAM" id="MobiDB-lite"/>
    </source>
</evidence>
<keyword evidence="11" id="KW-1185">Reference proteome</keyword>
<dbReference type="PANTHER" id="PTHR23501">
    <property type="entry name" value="MAJOR FACILITATOR SUPERFAMILY"/>
    <property type="match status" value="1"/>
</dbReference>
<reference evidence="10 11" key="1">
    <citation type="journal article" date="2011" name="J. Gen. Appl. Microbiol.">
        <title>Draft genome sequencing of the enigmatic yeast Saitoella complicata.</title>
        <authorList>
            <person name="Nishida H."/>
            <person name="Hamamoto M."/>
            <person name="Sugiyama J."/>
        </authorList>
    </citation>
    <scope>NUCLEOTIDE SEQUENCE [LARGE SCALE GENOMIC DNA]</scope>
    <source>
        <strain evidence="10 11">NRRL Y-17804</strain>
    </source>
</reference>
<comment type="similarity">
    <text evidence="2">Belongs to the major facilitator superfamily.</text>
</comment>
<evidence type="ECO:0000256" key="8">
    <source>
        <dbReference type="SAM" id="Phobius"/>
    </source>
</evidence>
<feature type="compositionally biased region" description="Basic and acidic residues" evidence="7">
    <location>
        <begin position="1"/>
        <end position="10"/>
    </location>
</feature>
<feature type="transmembrane region" description="Helical" evidence="8">
    <location>
        <begin position="303"/>
        <end position="323"/>
    </location>
</feature>
<dbReference type="Pfam" id="PF07690">
    <property type="entry name" value="MFS_1"/>
    <property type="match status" value="1"/>
</dbReference>
<feature type="transmembrane region" description="Helical" evidence="8">
    <location>
        <begin position="109"/>
        <end position="128"/>
    </location>
</feature>
<comment type="subcellular location">
    <subcellularLocation>
        <location evidence="1">Endomembrane system</location>
        <topology evidence="1">Multi-pass membrane protein</topology>
    </subcellularLocation>
</comment>
<dbReference type="CDD" id="cd17502">
    <property type="entry name" value="MFS_Azr1_MDR_like"/>
    <property type="match status" value="1"/>
</dbReference>
<dbReference type="Proteomes" id="UP000033140">
    <property type="component" value="Unassembled WGS sequence"/>
</dbReference>
<dbReference type="FunFam" id="1.20.1720.10:FF:000013">
    <property type="entry name" value="Related to multidrug resistance proteins"/>
    <property type="match status" value="1"/>
</dbReference>
<feature type="transmembrane region" description="Helical" evidence="8">
    <location>
        <begin position="41"/>
        <end position="66"/>
    </location>
</feature>
<keyword evidence="6 8" id="KW-0472">Membrane</keyword>
<evidence type="ECO:0000256" key="6">
    <source>
        <dbReference type="ARBA" id="ARBA00023136"/>
    </source>
</evidence>
<evidence type="ECO:0000313" key="11">
    <source>
        <dbReference type="Proteomes" id="UP000033140"/>
    </source>
</evidence>
<sequence>MQRNADEAAERSPLLRQTVSPSEAETDHGSATVREPTKKDLALIMPALYIGTFLASLDGTIIAAILPKIGSEFQSFNIISFVATAYLVSTAAFQPLCGKLSDIFGRRECLVFAEVVFGIGCLGCGLSRNVGELVAARAIAGVGGGWLTALSTIISSDLIPARDRGMWQGIANIVFGVGAASGAPLGGFLADRMNWRWSFLIQVPLTVIGAIIVFFNVKGIPKKEHEHSALKRIDFMGAVTMVTSLCLLLFGLNTGGNQLEWTDPILLTILPLSGLLMILFGVIEAKWAMEPVIPMNLLKQRTILAGSLANWFACMSIFSLMYQVPLYFIAVKGYTATQAGLRLIPQSIMLSVGSLGCGIYMKKTGKYWWPCVIGFLSMVLGAAGISTFDRITPLWEHILFTAFPGFGYGIVLTTTLLALISSVGHEWQATTTGISYAFRATGSTIGVAATSSIFNQLLRKFLEARIDGSHGNIIQAVRESVGAIRTIPIEFRDVVITSYLDALRVCFVVCSGLALLGLLSAAYMRENILHRRLDRSG</sequence>
<feature type="domain" description="Major facilitator superfamily (MFS) profile" evidence="9">
    <location>
        <begin position="44"/>
        <end position="529"/>
    </location>
</feature>
<dbReference type="Gene3D" id="1.20.1250.20">
    <property type="entry name" value="MFS general substrate transporter like domains"/>
    <property type="match status" value="1"/>
</dbReference>
<dbReference type="GO" id="GO:0015174">
    <property type="term" value="F:basic amino acid transmembrane transporter activity"/>
    <property type="evidence" value="ECO:0007669"/>
    <property type="project" value="TreeGrafter"/>
</dbReference>
<keyword evidence="5 8" id="KW-1133">Transmembrane helix</keyword>
<feature type="transmembrane region" description="Helical" evidence="8">
    <location>
        <begin position="134"/>
        <end position="154"/>
    </location>
</feature>
<dbReference type="EMBL" id="BACD03000003">
    <property type="protein sequence ID" value="GAO46352.1"/>
    <property type="molecule type" value="Genomic_DNA"/>
</dbReference>
<protein>
    <recommendedName>
        <fullName evidence="9">Major facilitator superfamily (MFS) profile domain-containing protein</fullName>
    </recommendedName>
</protein>
<dbReference type="GO" id="GO:0046943">
    <property type="term" value="F:carboxylic acid transmembrane transporter activity"/>
    <property type="evidence" value="ECO:0007669"/>
    <property type="project" value="UniProtKB-ARBA"/>
</dbReference>
<evidence type="ECO:0000256" key="1">
    <source>
        <dbReference type="ARBA" id="ARBA00004127"/>
    </source>
</evidence>
<feature type="transmembrane region" description="Helical" evidence="8">
    <location>
        <begin position="78"/>
        <end position="97"/>
    </location>
</feature>
<feature type="transmembrane region" description="Helical" evidence="8">
    <location>
        <begin position="166"/>
        <end position="189"/>
    </location>
</feature>
<accession>A0A0E9N8Y1</accession>
<feature type="transmembrane region" description="Helical" evidence="8">
    <location>
        <begin position="235"/>
        <end position="252"/>
    </location>
</feature>
<feature type="transmembrane region" description="Helical" evidence="8">
    <location>
        <begin position="195"/>
        <end position="215"/>
    </location>
</feature>
<dbReference type="GO" id="GO:0000329">
    <property type="term" value="C:fungal-type vacuole membrane"/>
    <property type="evidence" value="ECO:0007669"/>
    <property type="project" value="TreeGrafter"/>
</dbReference>
<evidence type="ECO:0000256" key="5">
    <source>
        <dbReference type="ARBA" id="ARBA00022989"/>
    </source>
</evidence>
<feature type="transmembrane region" description="Helical" evidence="8">
    <location>
        <begin position="264"/>
        <end position="283"/>
    </location>
</feature>
<dbReference type="PRINTS" id="PR01036">
    <property type="entry name" value="TCRTETB"/>
</dbReference>
<reference evidence="10 11" key="2">
    <citation type="journal article" date="2014" name="J. Gen. Appl. Microbiol.">
        <title>The early diverging ascomycetous budding yeast Saitoella complicata has three histone deacetylases belonging to the Clr6, Hos2, and Rpd3 lineages.</title>
        <authorList>
            <person name="Nishida H."/>
            <person name="Matsumoto T."/>
            <person name="Kondo S."/>
            <person name="Hamamoto M."/>
            <person name="Yoshikawa H."/>
        </authorList>
    </citation>
    <scope>NUCLEOTIDE SEQUENCE [LARGE SCALE GENOMIC DNA]</scope>
    <source>
        <strain evidence="10 11">NRRL Y-17804</strain>
    </source>
</reference>
<proteinExistence type="inferred from homology"/>
<gene>
    <name evidence="10" type="ORF">G7K_0584-t1</name>
</gene>
<keyword evidence="4 8" id="KW-0812">Transmembrane</keyword>
<dbReference type="AlphaFoldDB" id="A0A0E9N8Y1"/>
<evidence type="ECO:0000259" key="9">
    <source>
        <dbReference type="PROSITE" id="PS50850"/>
    </source>
</evidence>
<organism evidence="10 11">
    <name type="scientific">Saitoella complicata (strain BCRC 22490 / CBS 7301 / JCM 7358 / NBRC 10748 / NRRL Y-17804)</name>
    <dbReference type="NCBI Taxonomy" id="698492"/>
    <lineage>
        <taxon>Eukaryota</taxon>
        <taxon>Fungi</taxon>
        <taxon>Dikarya</taxon>
        <taxon>Ascomycota</taxon>
        <taxon>Taphrinomycotina</taxon>
        <taxon>Taphrinomycotina incertae sedis</taxon>
        <taxon>Saitoella</taxon>
    </lineage>
</organism>
<evidence type="ECO:0000256" key="3">
    <source>
        <dbReference type="ARBA" id="ARBA00022448"/>
    </source>
</evidence>
<evidence type="ECO:0000256" key="4">
    <source>
        <dbReference type="ARBA" id="ARBA00022692"/>
    </source>
</evidence>
<dbReference type="SUPFAM" id="SSF103473">
    <property type="entry name" value="MFS general substrate transporter"/>
    <property type="match status" value="1"/>
</dbReference>
<dbReference type="InterPro" id="IPR020846">
    <property type="entry name" value="MFS_dom"/>
</dbReference>
<comment type="caution">
    <text evidence="10">The sequence shown here is derived from an EMBL/GenBank/DDBJ whole genome shotgun (WGS) entry which is preliminary data.</text>
</comment>
<dbReference type="InterPro" id="IPR036259">
    <property type="entry name" value="MFS_trans_sf"/>
</dbReference>
<dbReference type="InterPro" id="IPR011701">
    <property type="entry name" value="MFS"/>
</dbReference>
<feature type="transmembrane region" description="Helical" evidence="8">
    <location>
        <begin position="502"/>
        <end position="523"/>
    </location>
</feature>
<feature type="transmembrane region" description="Helical" evidence="8">
    <location>
        <begin position="405"/>
        <end position="424"/>
    </location>
</feature>
<evidence type="ECO:0000313" key="10">
    <source>
        <dbReference type="EMBL" id="GAO46352.1"/>
    </source>
</evidence>
<feature type="transmembrane region" description="Helical" evidence="8">
    <location>
        <begin position="343"/>
        <end position="360"/>
    </location>
</feature>
<dbReference type="GO" id="GO:0012505">
    <property type="term" value="C:endomembrane system"/>
    <property type="evidence" value="ECO:0007669"/>
    <property type="project" value="UniProtKB-SubCell"/>
</dbReference>
<dbReference type="PANTHER" id="PTHR23501:SF191">
    <property type="entry name" value="VACUOLAR BASIC AMINO ACID TRANSPORTER 4"/>
    <property type="match status" value="1"/>
</dbReference>
<feature type="transmembrane region" description="Helical" evidence="8">
    <location>
        <begin position="367"/>
        <end position="385"/>
    </location>
</feature>
<evidence type="ECO:0000256" key="2">
    <source>
        <dbReference type="ARBA" id="ARBA00008335"/>
    </source>
</evidence>
<reference evidence="10 11" key="3">
    <citation type="journal article" date="2015" name="Genome Announc.">
        <title>Draft Genome Sequence of the Archiascomycetous Yeast Saitoella complicata.</title>
        <authorList>
            <person name="Yamauchi K."/>
            <person name="Kondo S."/>
            <person name="Hamamoto M."/>
            <person name="Takahashi Y."/>
            <person name="Ogura Y."/>
            <person name="Hayashi T."/>
            <person name="Nishida H."/>
        </authorList>
    </citation>
    <scope>NUCLEOTIDE SEQUENCE [LARGE SCALE GENOMIC DNA]</scope>
    <source>
        <strain evidence="10 11">NRRL Y-17804</strain>
    </source>
</reference>
<dbReference type="STRING" id="698492.A0A0E9N8Y1"/>
<feature type="region of interest" description="Disordered" evidence="7">
    <location>
        <begin position="1"/>
        <end position="33"/>
    </location>
</feature>